<dbReference type="OrthoDB" id="2061242at2"/>
<dbReference type="Gene3D" id="1.10.10.60">
    <property type="entry name" value="Homeodomain-like"/>
    <property type="match status" value="2"/>
</dbReference>
<dbReference type="InterPro" id="IPR009057">
    <property type="entry name" value="Homeodomain-like_sf"/>
</dbReference>
<keyword evidence="2" id="KW-0238">DNA-binding</keyword>
<dbReference type="RefSeq" id="WP_152891806.1">
    <property type="nucleotide sequence ID" value="NZ_WHJC01000361.1"/>
</dbReference>
<keyword evidence="4" id="KW-1133">Transmembrane helix</keyword>
<proteinExistence type="predicted"/>
<name>A0A6I1MRV1_9CLOT</name>
<dbReference type="SMART" id="SM00342">
    <property type="entry name" value="HTH_ARAC"/>
    <property type="match status" value="1"/>
</dbReference>
<evidence type="ECO:0000256" key="3">
    <source>
        <dbReference type="ARBA" id="ARBA00023163"/>
    </source>
</evidence>
<feature type="transmembrane region" description="Helical" evidence="4">
    <location>
        <begin position="271"/>
        <end position="293"/>
    </location>
</feature>
<keyword evidence="4" id="KW-0812">Transmembrane</keyword>
<dbReference type="SUPFAM" id="SSF46689">
    <property type="entry name" value="Homeodomain-like"/>
    <property type="match status" value="1"/>
</dbReference>
<evidence type="ECO:0000256" key="2">
    <source>
        <dbReference type="ARBA" id="ARBA00023125"/>
    </source>
</evidence>
<feature type="domain" description="HTH araC/xylS-type" evidence="5">
    <location>
        <begin position="608"/>
        <end position="707"/>
    </location>
</feature>
<dbReference type="InterPro" id="IPR018060">
    <property type="entry name" value="HTH_AraC"/>
</dbReference>
<keyword evidence="1" id="KW-0805">Transcription regulation</keyword>
<feature type="transmembrane region" description="Helical" evidence="4">
    <location>
        <begin position="6"/>
        <end position="28"/>
    </location>
</feature>
<gene>
    <name evidence="6" type="ORF">GBZ86_14445</name>
</gene>
<protein>
    <submittedName>
        <fullName evidence="6">Helix-turn-helix domain-containing protein</fullName>
    </submittedName>
</protein>
<comment type="caution">
    <text evidence="6">The sequence shown here is derived from an EMBL/GenBank/DDBJ whole genome shotgun (WGS) entry which is preliminary data.</text>
</comment>
<dbReference type="GO" id="GO:0003700">
    <property type="term" value="F:DNA-binding transcription factor activity"/>
    <property type="evidence" value="ECO:0007669"/>
    <property type="project" value="InterPro"/>
</dbReference>
<evidence type="ECO:0000256" key="1">
    <source>
        <dbReference type="ARBA" id="ARBA00023015"/>
    </source>
</evidence>
<sequence length="716" mass="83456">YVFSYMLILFIPIFIITIILSKSVFNILENEILSRNKISLIYSSNILENNFSNLNRISQSIATEDNIKFNRLEENITQSINIIDSLKKYNLSNSFFDKIFIHFFNDNFVYSDSSSYTMDNFFKTIGSTEDLDEKIKNLFTSISKPTVIKDLEDNKLFYAIPYIVNSNVLGCVLFSINLQHLNLTLNNTGEPTYNFLIDDNFNIVNLSSTDMLEDGNFINYFSNKITDLENNKILIDTLKEHTIFSTKIPSMNLYFLSIKPLNYLFKELSNVSYLLLLSTLLAFFLGSIAIYFFTKINYKPIKQLKNFSEKLHIKNKEDISSYNEIELIKNTLHYLNERNMELEYTVSKSLPINQNFMLNELINGNISNNEKFLNNCKEMGLDLFAPFHTIITIKSKDANLTSFSKLLKDYNIHDFSIIYEFLVSNLGEDLTVFLVGLSKDNLKFTGRRKINENLILSIGSIEEDLHLIAKSYVDSIGIIEMPEKLEHTTSLKDFIKKYDDILKNIQSILNEDKFDELFFTVLSLTSSLNKELLPFKVIRTVYFELIIMLNNYINKNKHLINYNTIDLYTLYEIHSKEALKEVFLEIFKELFELIKNKNKVHVPKLSIERIEKYVLENYTDYSFSLQLVSDKFGISLSYLSQYFKDKTGITILDYITTLKMNKAKNLLTNSNLTLKHIAEEIGYSSVSSFIRRFKQVTKMTPGEYKKINIKSLKEEK</sequence>
<reference evidence="6 7" key="1">
    <citation type="submission" date="2019-10" db="EMBL/GenBank/DDBJ databases">
        <title>The Genome Sequence of Clostridium tarantellae Isolated from Fish Brain.</title>
        <authorList>
            <person name="Bano L."/>
            <person name="Kiel M."/>
            <person name="Sales G."/>
            <person name="Doxey A.C."/>
            <person name="Mansfield M.J."/>
            <person name="Schiavone M."/>
            <person name="Rossetto O."/>
            <person name="Pirazzini M."/>
            <person name="Dobrindt U."/>
            <person name="Montecucco C."/>
        </authorList>
    </citation>
    <scope>NUCLEOTIDE SEQUENCE [LARGE SCALE GENOMIC DNA]</scope>
    <source>
        <strain evidence="6 7">DSM 3997</strain>
    </source>
</reference>
<evidence type="ECO:0000313" key="6">
    <source>
        <dbReference type="EMBL" id="MPQ44927.1"/>
    </source>
</evidence>
<organism evidence="6 7">
    <name type="scientific">Clostridium tarantellae</name>
    <dbReference type="NCBI Taxonomy" id="39493"/>
    <lineage>
        <taxon>Bacteria</taxon>
        <taxon>Bacillati</taxon>
        <taxon>Bacillota</taxon>
        <taxon>Clostridia</taxon>
        <taxon>Eubacteriales</taxon>
        <taxon>Clostridiaceae</taxon>
        <taxon>Clostridium</taxon>
    </lineage>
</organism>
<accession>A0A6I1MRV1</accession>
<dbReference type="PROSITE" id="PS01124">
    <property type="entry name" value="HTH_ARAC_FAMILY_2"/>
    <property type="match status" value="1"/>
</dbReference>
<keyword evidence="3" id="KW-0804">Transcription</keyword>
<dbReference type="PANTHER" id="PTHR43280">
    <property type="entry name" value="ARAC-FAMILY TRANSCRIPTIONAL REGULATOR"/>
    <property type="match status" value="1"/>
</dbReference>
<evidence type="ECO:0000259" key="5">
    <source>
        <dbReference type="PROSITE" id="PS01124"/>
    </source>
</evidence>
<keyword evidence="7" id="KW-1185">Reference proteome</keyword>
<dbReference type="PANTHER" id="PTHR43280:SF28">
    <property type="entry name" value="HTH-TYPE TRANSCRIPTIONAL ACTIVATOR RHAS"/>
    <property type="match status" value="1"/>
</dbReference>
<evidence type="ECO:0000256" key="4">
    <source>
        <dbReference type="SAM" id="Phobius"/>
    </source>
</evidence>
<feature type="non-terminal residue" evidence="6">
    <location>
        <position position="1"/>
    </location>
</feature>
<dbReference type="Proteomes" id="UP000430345">
    <property type="component" value="Unassembled WGS sequence"/>
</dbReference>
<dbReference type="GO" id="GO:0043565">
    <property type="term" value="F:sequence-specific DNA binding"/>
    <property type="evidence" value="ECO:0007669"/>
    <property type="project" value="InterPro"/>
</dbReference>
<dbReference type="AlphaFoldDB" id="A0A6I1MRV1"/>
<evidence type="ECO:0000313" key="7">
    <source>
        <dbReference type="Proteomes" id="UP000430345"/>
    </source>
</evidence>
<dbReference type="EMBL" id="WHJC01000361">
    <property type="protein sequence ID" value="MPQ44927.1"/>
    <property type="molecule type" value="Genomic_DNA"/>
</dbReference>
<dbReference type="Pfam" id="PF12833">
    <property type="entry name" value="HTH_18"/>
    <property type="match status" value="1"/>
</dbReference>
<keyword evidence="4" id="KW-0472">Membrane</keyword>